<dbReference type="InterPro" id="IPR013761">
    <property type="entry name" value="SAM/pointed_sf"/>
</dbReference>
<feature type="region of interest" description="Disordered" evidence="1">
    <location>
        <begin position="252"/>
        <end position="286"/>
    </location>
</feature>
<dbReference type="AlphaFoldDB" id="A0A6P9A7Z0"/>
<dbReference type="PANTHER" id="PTHR31025">
    <property type="entry name" value="SI:CH211-196P9.1-RELATED"/>
    <property type="match status" value="1"/>
</dbReference>
<sequence>MGSTIPSIDTSVINRQSMVSEVADYLQNYCSFISADTVEILFSQEVDGGDFFDLTDETLLTHFPNITFGQRKKIMFIVVAHKTSAGPDGGGSCTDDTLGCKPLVENNAGSSASSGTSLASYTIRKRVRKPKVPSDRKRRKEIDADSVDPIDVLAVLSSKKIGMNVIEFVRVHKRINKTHQENMMKMLYEDVSKDATSPEKYYPENSLKIAMAKGIVMAFPELKDDGDQPWKSWYKKVKTKFETLQAKLPPEKKKYQHVKGKEIDQQDNTNPEESSSSSSTDNSFSPESDNLLDNLVAWMNDAIPNTANKKEISLAVKSTFDMRTAWIKTESPSCSEILLKYKHLISYSGEMLYCKKPALFFL</sequence>
<feature type="compositionally biased region" description="Low complexity" evidence="1">
    <location>
        <begin position="267"/>
        <end position="286"/>
    </location>
</feature>
<evidence type="ECO:0000313" key="3">
    <source>
        <dbReference type="RefSeq" id="XP_034253665.1"/>
    </source>
</evidence>
<dbReference type="KEGG" id="tpal:117652683"/>
<feature type="compositionally biased region" description="Basic and acidic residues" evidence="1">
    <location>
        <begin position="252"/>
        <end position="264"/>
    </location>
</feature>
<dbReference type="Gene3D" id="1.10.150.50">
    <property type="entry name" value="Transcription Factor, Ets-1"/>
    <property type="match status" value="1"/>
</dbReference>
<organism evidence="3">
    <name type="scientific">Thrips palmi</name>
    <name type="common">Melon thrips</name>
    <dbReference type="NCBI Taxonomy" id="161013"/>
    <lineage>
        <taxon>Eukaryota</taxon>
        <taxon>Metazoa</taxon>
        <taxon>Ecdysozoa</taxon>
        <taxon>Arthropoda</taxon>
        <taxon>Hexapoda</taxon>
        <taxon>Insecta</taxon>
        <taxon>Pterygota</taxon>
        <taxon>Neoptera</taxon>
        <taxon>Paraneoptera</taxon>
        <taxon>Thysanoptera</taxon>
        <taxon>Terebrantia</taxon>
        <taxon>Thripoidea</taxon>
        <taxon>Thripidae</taxon>
        <taxon>Thrips</taxon>
    </lineage>
</organism>
<dbReference type="PANTHER" id="PTHR31025:SF9">
    <property type="entry name" value="SI:DKEY-286J15.1"/>
    <property type="match status" value="1"/>
</dbReference>
<dbReference type="RefSeq" id="XP_034253665.1">
    <property type="nucleotide sequence ID" value="XM_034397774.1"/>
</dbReference>
<dbReference type="SUPFAM" id="SSF47769">
    <property type="entry name" value="SAM/Pointed domain"/>
    <property type="match status" value="1"/>
</dbReference>
<dbReference type="Proteomes" id="UP000515158">
    <property type="component" value="Unplaced"/>
</dbReference>
<accession>A0A6P9A7Z0</accession>
<gene>
    <name evidence="3" type="primary">LOC117652683</name>
</gene>
<evidence type="ECO:0000313" key="2">
    <source>
        <dbReference type="Proteomes" id="UP000515158"/>
    </source>
</evidence>
<evidence type="ECO:0000256" key="1">
    <source>
        <dbReference type="SAM" id="MobiDB-lite"/>
    </source>
</evidence>
<reference evidence="3" key="1">
    <citation type="submission" date="2025-08" db="UniProtKB">
        <authorList>
            <consortium name="RefSeq"/>
        </authorList>
    </citation>
    <scope>IDENTIFICATION</scope>
    <source>
        <tissue evidence="3">Total insect</tissue>
    </source>
</reference>
<dbReference type="InParanoid" id="A0A6P9A7Z0"/>
<proteinExistence type="predicted"/>
<keyword evidence="2" id="KW-1185">Reference proteome</keyword>
<dbReference type="GeneID" id="117652683"/>
<name>A0A6P9A7Z0_THRPL</name>
<protein>
    <submittedName>
        <fullName evidence="3">Uncharacterized protein LOC117652683</fullName>
    </submittedName>
</protein>